<dbReference type="OrthoDB" id="4279at2"/>
<accession>A0A1R4KLT9</accession>
<evidence type="ECO:0000256" key="4">
    <source>
        <dbReference type="ARBA" id="ARBA00022679"/>
    </source>
</evidence>
<evidence type="ECO:0000256" key="3">
    <source>
        <dbReference type="ARBA" id="ARBA00007353"/>
    </source>
</evidence>
<protein>
    <submittedName>
        <fullName evidence="12">COG1496: Uncharacterized conserved protein</fullName>
    </submittedName>
</protein>
<dbReference type="Gene3D" id="3.60.140.10">
    <property type="entry name" value="CNF1/YfiH-like putative cysteine hydrolases"/>
    <property type="match status" value="1"/>
</dbReference>
<comment type="catalytic activity">
    <reaction evidence="10">
        <text>adenosine + phosphate = alpha-D-ribose 1-phosphate + adenine</text>
        <dbReference type="Rhea" id="RHEA:27642"/>
        <dbReference type="ChEBI" id="CHEBI:16335"/>
        <dbReference type="ChEBI" id="CHEBI:16708"/>
        <dbReference type="ChEBI" id="CHEBI:43474"/>
        <dbReference type="ChEBI" id="CHEBI:57720"/>
        <dbReference type="EC" id="2.4.2.1"/>
    </reaction>
    <physiologicalReaction direction="left-to-right" evidence="10">
        <dbReference type="Rhea" id="RHEA:27643"/>
    </physiologicalReaction>
</comment>
<keyword evidence="6" id="KW-0378">Hydrolase</keyword>
<comment type="catalytic activity">
    <reaction evidence="11">
        <text>S-methyl-5'-thioadenosine + phosphate = 5-(methylsulfanyl)-alpha-D-ribose 1-phosphate + adenine</text>
        <dbReference type="Rhea" id="RHEA:11852"/>
        <dbReference type="ChEBI" id="CHEBI:16708"/>
        <dbReference type="ChEBI" id="CHEBI:17509"/>
        <dbReference type="ChEBI" id="CHEBI:43474"/>
        <dbReference type="ChEBI" id="CHEBI:58533"/>
        <dbReference type="EC" id="2.4.2.28"/>
    </reaction>
    <physiologicalReaction direction="left-to-right" evidence="11">
        <dbReference type="Rhea" id="RHEA:11853"/>
    </physiologicalReaction>
</comment>
<comment type="similarity">
    <text evidence="3">Belongs to the purine nucleoside phosphorylase YfiH/LACC1 family.</text>
</comment>
<evidence type="ECO:0000256" key="11">
    <source>
        <dbReference type="ARBA" id="ARBA00049893"/>
    </source>
</evidence>
<evidence type="ECO:0000256" key="1">
    <source>
        <dbReference type="ARBA" id="ARBA00000553"/>
    </source>
</evidence>
<evidence type="ECO:0000256" key="8">
    <source>
        <dbReference type="ARBA" id="ARBA00023008"/>
    </source>
</evidence>
<keyword evidence="13" id="KW-1185">Reference proteome</keyword>
<comment type="catalytic activity">
    <reaction evidence="1">
        <text>inosine + phosphate = alpha-D-ribose 1-phosphate + hypoxanthine</text>
        <dbReference type="Rhea" id="RHEA:27646"/>
        <dbReference type="ChEBI" id="CHEBI:17368"/>
        <dbReference type="ChEBI" id="CHEBI:17596"/>
        <dbReference type="ChEBI" id="CHEBI:43474"/>
        <dbReference type="ChEBI" id="CHEBI:57720"/>
        <dbReference type="EC" id="2.4.2.1"/>
    </reaction>
    <physiologicalReaction direction="left-to-right" evidence="1">
        <dbReference type="Rhea" id="RHEA:27647"/>
    </physiologicalReaction>
</comment>
<evidence type="ECO:0000313" key="12">
    <source>
        <dbReference type="EMBL" id="SJN45341.1"/>
    </source>
</evidence>
<keyword evidence="4" id="KW-0808">Transferase</keyword>
<dbReference type="GO" id="GO:0005507">
    <property type="term" value="F:copper ion binding"/>
    <property type="evidence" value="ECO:0007669"/>
    <property type="project" value="TreeGrafter"/>
</dbReference>
<dbReference type="Pfam" id="PF02578">
    <property type="entry name" value="Cu-oxidase_4"/>
    <property type="match status" value="1"/>
</dbReference>
<dbReference type="STRING" id="1255658.FM114_15860"/>
<evidence type="ECO:0000256" key="10">
    <source>
        <dbReference type="ARBA" id="ARBA00048968"/>
    </source>
</evidence>
<dbReference type="InterPro" id="IPR011324">
    <property type="entry name" value="Cytotoxic_necrot_fac-like_cat"/>
</dbReference>
<dbReference type="InterPro" id="IPR003730">
    <property type="entry name" value="Cu_polyphenol_OxRdtase"/>
</dbReference>
<proteinExistence type="inferred from homology"/>
<dbReference type="SUPFAM" id="SSF64438">
    <property type="entry name" value="CNF1/YfiH-like putative cysteine hydrolases"/>
    <property type="match status" value="1"/>
</dbReference>
<evidence type="ECO:0000256" key="7">
    <source>
        <dbReference type="ARBA" id="ARBA00022833"/>
    </source>
</evidence>
<organism evidence="12 13">
    <name type="scientific">Luteococcus japonicus LSP_Lj1</name>
    <dbReference type="NCBI Taxonomy" id="1255658"/>
    <lineage>
        <taxon>Bacteria</taxon>
        <taxon>Bacillati</taxon>
        <taxon>Actinomycetota</taxon>
        <taxon>Actinomycetes</taxon>
        <taxon>Propionibacteriales</taxon>
        <taxon>Propionibacteriaceae</taxon>
        <taxon>Luteococcus</taxon>
    </lineage>
</organism>
<evidence type="ECO:0000313" key="13">
    <source>
        <dbReference type="Proteomes" id="UP000188342"/>
    </source>
</evidence>
<dbReference type="RefSeq" id="WP_094766112.1">
    <property type="nucleotide sequence ID" value="NZ_FUKQ01000063.1"/>
</dbReference>
<evidence type="ECO:0000256" key="9">
    <source>
        <dbReference type="ARBA" id="ARBA00047989"/>
    </source>
</evidence>
<dbReference type="PANTHER" id="PTHR30616">
    <property type="entry name" value="UNCHARACTERIZED PROTEIN YFIH"/>
    <property type="match status" value="1"/>
</dbReference>
<reference evidence="12 13" key="1">
    <citation type="submission" date="2017-02" db="EMBL/GenBank/DDBJ databases">
        <authorList>
            <person name="Peterson S.W."/>
        </authorList>
    </citation>
    <scope>NUCLEOTIDE SEQUENCE [LARGE SCALE GENOMIC DNA]</scope>
    <source>
        <strain evidence="12 13">LSP_Lj1</strain>
    </source>
</reference>
<evidence type="ECO:0000256" key="5">
    <source>
        <dbReference type="ARBA" id="ARBA00022723"/>
    </source>
</evidence>
<gene>
    <name evidence="12" type="ORF">FM114_15860</name>
</gene>
<dbReference type="CDD" id="cd16833">
    <property type="entry name" value="YfiH"/>
    <property type="match status" value="1"/>
</dbReference>
<dbReference type="Proteomes" id="UP000188342">
    <property type="component" value="Unassembled WGS sequence"/>
</dbReference>
<dbReference type="InterPro" id="IPR038371">
    <property type="entry name" value="Cu_polyphenol_OxRdtase_sf"/>
</dbReference>
<evidence type="ECO:0000256" key="6">
    <source>
        <dbReference type="ARBA" id="ARBA00022801"/>
    </source>
</evidence>
<keyword evidence="5" id="KW-0479">Metal-binding</keyword>
<dbReference type="GO" id="GO:0016787">
    <property type="term" value="F:hydrolase activity"/>
    <property type="evidence" value="ECO:0007669"/>
    <property type="project" value="UniProtKB-KW"/>
</dbReference>
<keyword evidence="8" id="KW-0186">Copper</keyword>
<sequence>MFSFLARPAPDVPVGVCFTDRHDGSSTGSLGSLNLGRTDVDEVTHLRANGHAVRDALGISRLVALHQVHGHEVLTVDEDFLSTWTEDSWLGEPHAQALPVADAAVTTQPGIGLMIRVADCVPVLLADPVAGVIGGAHAGRVGFDRGVLGATVEAMGALGATDIRAWIGPHVCGSCYEVPERMAQEVDARHPGVASTTSWGTPSLDLGLGCQRQLGALGIAVERDDMCTLTEESLHSYRRDGAGAGRQAGIIWRVS</sequence>
<comment type="function">
    <text evidence="2">Purine nucleoside enzyme that catalyzes the phosphorolysis of adenosine and inosine nucleosides, yielding D-ribose 1-phosphate and the respective free bases, adenine and hypoxanthine. Also catalyzes the phosphorolysis of S-methyl-5'-thioadenosine into adenine and S-methyl-5-thio-alpha-D-ribose 1-phosphate. Also has adenosine deaminase activity.</text>
</comment>
<name>A0A1R4KLT9_9ACTN</name>
<evidence type="ECO:0000256" key="2">
    <source>
        <dbReference type="ARBA" id="ARBA00003215"/>
    </source>
</evidence>
<dbReference type="EMBL" id="FUKQ01000063">
    <property type="protein sequence ID" value="SJN45341.1"/>
    <property type="molecule type" value="Genomic_DNA"/>
</dbReference>
<dbReference type="AlphaFoldDB" id="A0A1R4KLT9"/>
<dbReference type="PANTHER" id="PTHR30616:SF2">
    <property type="entry name" value="PURINE NUCLEOSIDE PHOSPHORYLASE LACC1"/>
    <property type="match status" value="1"/>
</dbReference>
<dbReference type="GO" id="GO:0017061">
    <property type="term" value="F:S-methyl-5-thioadenosine phosphorylase activity"/>
    <property type="evidence" value="ECO:0007669"/>
    <property type="project" value="UniProtKB-EC"/>
</dbReference>
<keyword evidence="7" id="KW-0862">Zinc</keyword>
<comment type="catalytic activity">
    <reaction evidence="9">
        <text>adenosine + H2O + H(+) = inosine + NH4(+)</text>
        <dbReference type="Rhea" id="RHEA:24408"/>
        <dbReference type="ChEBI" id="CHEBI:15377"/>
        <dbReference type="ChEBI" id="CHEBI:15378"/>
        <dbReference type="ChEBI" id="CHEBI:16335"/>
        <dbReference type="ChEBI" id="CHEBI:17596"/>
        <dbReference type="ChEBI" id="CHEBI:28938"/>
        <dbReference type="EC" id="3.5.4.4"/>
    </reaction>
    <physiologicalReaction direction="left-to-right" evidence="9">
        <dbReference type="Rhea" id="RHEA:24409"/>
    </physiologicalReaction>
</comment>